<dbReference type="Gene3D" id="1.10.10.2840">
    <property type="entry name" value="PucR C-terminal helix-turn-helix domain"/>
    <property type="match status" value="1"/>
</dbReference>
<dbReference type="RefSeq" id="WP_116022821.1">
    <property type="nucleotide sequence ID" value="NZ_QTTT01000001.1"/>
</dbReference>
<dbReference type="OrthoDB" id="4571023at2"/>
<keyword evidence="5" id="KW-1185">Reference proteome</keyword>
<name>A0A3D9T0F7_9ACTN</name>
<dbReference type="AlphaFoldDB" id="A0A3D9T0F7"/>
<evidence type="ECO:0000313" key="4">
    <source>
        <dbReference type="EMBL" id="REE97311.1"/>
    </source>
</evidence>
<accession>A0A3D9T0F7</accession>
<evidence type="ECO:0000313" key="5">
    <source>
        <dbReference type="Proteomes" id="UP000256661"/>
    </source>
</evidence>
<dbReference type="PANTHER" id="PTHR33744:SF1">
    <property type="entry name" value="DNA-BINDING TRANSCRIPTIONAL ACTIVATOR ADER"/>
    <property type="match status" value="1"/>
</dbReference>
<dbReference type="Pfam" id="PF14361">
    <property type="entry name" value="RsbRD_N"/>
    <property type="match status" value="1"/>
</dbReference>
<organism evidence="4 5">
    <name type="scientific">Thermomonospora umbrina</name>
    <dbReference type="NCBI Taxonomy" id="111806"/>
    <lineage>
        <taxon>Bacteria</taxon>
        <taxon>Bacillati</taxon>
        <taxon>Actinomycetota</taxon>
        <taxon>Actinomycetes</taxon>
        <taxon>Streptosporangiales</taxon>
        <taxon>Thermomonosporaceae</taxon>
        <taxon>Thermomonospora</taxon>
    </lineage>
</organism>
<reference evidence="4 5" key="1">
    <citation type="submission" date="2018-08" db="EMBL/GenBank/DDBJ databases">
        <title>Sequencing the genomes of 1000 actinobacteria strains.</title>
        <authorList>
            <person name="Klenk H.-P."/>
        </authorList>
    </citation>
    <scope>NUCLEOTIDE SEQUENCE [LARGE SCALE GENOMIC DNA]</scope>
    <source>
        <strain evidence="4 5">DSM 43927</strain>
    </source>
</reference>
<proteinExistence type="predicted"/>
<evidence type="ECO:0000256" key="1">
    <source>
        <dbReference type="SAM" id="MobiDB-lite"/>
    </source>
</evidence>
<evidence type="ECO:0000259" key="2">
    <source>
        <dbReference type="Pfam" id="PF13556"/>
    </source>
</evidence>
<protein>
    <submittedName>
        <fullName evidence="4">PucR-like helix-turn-helix protein</fullName>
    </submittedName>
</protein>
<feature type="domain" description="RsbT co-antagonist protein RsbRD N-terminal" evidence="3">
    <location>
        <begin position="15"/>
        <end position="154"/>
    </location>
</feature>
<dbReference type="PANTHER" id="PTHR33744">
    <property type="entry name" value="CARBOHYDRATE DIACID REGULATOR"/>
    <property type="match status" value="1"/>
</dbReference>
<feature type="region of interest" description="Disordered" evidence="1">
    <location>
        <begin position="387"/>
        <end position="409"/>
    </location>
</feature>
<dbReference type="InterPro" id="IPR025751">
    <property type="entry name" value="RsbRD_N_dom"/>
</dbReference>
<gene>
    <name evidence="4" type="ORF">DFJ69_2778</name>
</gene>
<comment type="caution">
    <text evidence="4">The sequence shown here is derived from an EMBL/GenBank/DDBJ whole genome shotgun (WGS) entry which is preliminary data.</text>
</comment>
<dbReference type="InterPro" id="IPR025736">
    <property type="entry name" value="PucR_C-HTH_dom"/>
</dbReference>
<dbReference type="EMBL" id="QTTT01000001">
    <property type="protein sequence ID" value="REE97311.1"/>
    <property type="molecule type" value="Genomic_DNA"/>
</dbReference>
<sequence length="409" mass="44419">MAESRLVRWFVGNVPRLARRVTEECRREIPYYAALPRTTISATLLPGAEAVVALVARQFRDGRTVLTAEERVRVVEVSTRRADEGLPLEVALIAYQIGMEVLWREVRAEARPGEAEEQAAIAEHLFGFLRAVVPAVAAAHAQAQQERHNERRDALQMLHGALLAGEPADALAVRAGVELADAYRAVVLRFGAAEVAVTRPIRAFQDVQAALGTPLVTMNPRGVSALLPMTEATAGDALTRMMVEVGRALGRPVAAAVADAADRDGIPAAANEAMEVAELVARLGHPPGLYTLDDVLLEYQLARPGQGLARLAARLDGLGDRVDLFDTLRAFVRQGHNRRLAAQDLHVHRNTLDYRLRVIAQRTGLDAAEPRDAHLLTAALNARDLLGGSPWQGEEHRRLGNRTNASGDD</sequence>
<dbReference type="InterPro" id="IPR051448">
    <property type="entry name" value="CdaR-like_regulators"/>
</dbReference>
<dbReference type="Pfam" id="PF13556">
    <property type="entry name" value="HTH_30"/>
    <property type="match status" value="1"/>
</dbReference>
<dbReference type="Proteomes" id="UP000256661">
    <property type="component" value="Unassembled WGS sequence"/>
</dbReference>
<dbReference type="InterPro" id="IPR042070">
    <property type="entry name" value="PucR_C-HTH_sf"/>
</dbReference>
<feature type="domain" description="PucR C-terminal helix-turn-helix" evidence="2">
    <location>
        <begin position="324"/>
        <end position="382"/>
    </location>
</feature>
<evidence type="ECO:0000259" key="3">
    <source>
        <dbReference type="Pfam" id="PF14361"/>
    </source>
</evidence>